<proteinExistence type="predicted"/>
<dbReference type="EMBL" id="JAGFNK010000120">
    <property type="protein sequence ID" value="KAI9507562.1"/>
    <property type="molecule type" value="Genomic_DNA"/>
</dbReference>
<reference evidence="1" key="1">
    <citation type="submission" date="2021-03" db="EMBL/GenBank/DDBJ databases">
        <title>Evolutionary priming and transition to the ectomycorrhizal habit in an iconic lineage of mushroom-forming fungi: is preadaptation a requirement?</title>
        <authorList>
            <consortium name="DOE Joint Genome Institute"/>
            <person name="Looney B.P."/>
            <person name="Miyauchi S."/>
            <person name="Morin E."/>
            <person name="Drula E."/>
            <person name="Courty P.E."/>
            <person name="Chicoki N."/>
            <person name="Fauchery L."/>
            <person name="Kohler A."/>
            <person name="Kuo A."/>
            <person name="LaButti K."/>
            <person name="Pangilinan J."/>
            <person name="Lipzen A."/>
            <person name="Riley R."/>
            <person name="Andreopoulos W."/>
            <person name="He G."/>
            <person name="Johnson J."/>
            <person name="Barry K.W."/>
            <person name="Grigoriev I.V."/>
            <person name="Nagy L."/>
            <person name="Hibbett D."/>
            <person name="Henrissat B."/>
            <person name="Matheny P.B."/>
            <person name="Labbe J."/>
            <person name="Martin A.F."/>
        </authorList>
    </citation>
    <scope>NUCLEOTIDE SEQUENCE</scope>
    <source>
        <strain evidence="1">BPL698</strain>
    </source>
</reference>
<organism evidence="1 2">
    <name type="scientific">Russula earlei</name>
    <dbReference type="NCBI Taxonomy" id="71964"/>
    <lineage>
        <taxon>Eukaryota</taxon>
        <taxon>Fungi</taxon>
        <taxon>Dikarya</taxon>
        <taxon>Basidiomycota</taxon>
        <taxon>Agaricomycotina</taxon>
        <taxon>Agaricomycetes</taxon>
        <taxon>Russulales</taxon>
        <taxon>Russulaceae</taxon>
        <taxon>Russula</taxon>
    </lineage>
</organism>
<gene>
    <name evidence="1" type="ORF">F5148DRAFT_1307783</name>
</gene>
<comment type="caution">
    <text evidence="1">The sequence shown here is derived from an EMBL/GenBank/DDBJ whole genome shotgun (WGS) entry which is preliminary data.</text>
</comment>
<protein>
    <submittedName>
        <fullName evidence="1">Uncharacterized protein</fullName>
    </submittedName>
</protein>
<evidence type="ECO:0000313" key="2">
    <source>
        <dbReference type="Proteomes" id="UP001207468"/>
    </source>
</evidence>
<accession>A0ACC0U7S9</accession>
<name>A0ACC0U7S9_9AGAM</name>
<dbReference type="Proteomes" id="UP001207468">
    <property type="component" value="Unassembled WGS sequence"/>
</dbReference>
<keyword evidence="2" id="KW-1185">Reference proteome</keyword>
<evidence type="ECO:0000313" key="1">
    <source>
        <dbReference type="EMBL" id="KAI9507562.1"/>
    </source>
</evidence>
<sequence length="210" mass="21794">MSKPSNQTSGRQRQKAARPRKQHYTRQKGENPRRFTSPRRGRYHLLPSSLRFPAPPTPSIVASPSSVSAPPVAFAIAHRPTCHHRFNHSHRRRSPAPSVVSPAAATASMLPLSVPVSPSAASTPRFLRPVNRRITGIASRASTSPIAAPVLVLRAAAPVAPASPTNVLAPPAASGSAQPTVATTPSALSVALSAVVSAPAVAPVSTPADP</sequence>